<evidence type="ECO:0000313" key="2">
    <source>
        <dbReference type="Proteomes" id="UP001148629"/>
    </source>
</evidence>
<proteinExistence type="predicted"/>
<name>A0ACC1RVT7_9HYPO</name>
<evidence type="ECO:0000313" key="1">
    <source>
        <dbReference type="EMBL" id="KAJ3526791.1"/>
    </source>
</evidence>
<organism evidence="1 2">
    <name type="scientific">Fusarium decemcellulare</name>
    <dbReference type="NCBI Taxonomy" id="57161"/>
    <lineage>
        <taxon>Eukaryota</taxon>
        <taxon>Fungi</taxon>
        <taxon>Dikarya</taxon>
        <taxon>Ascomycota</taxon>
        <taxon>Pezizomycotina</taxon>
        <taxon>Sordariomycetes</taxon>
        <taxon>Hypocreomycetidae</taxon>
        <taxon>Hypocreales</taxon>
        <taxon>Nectriaceae</taxon>
        <taxon>Fusarium</taxon>
        <taxon>Fusarium decemcellulare species complex</taxon>
    </lineage>
</organism>
<protein>
    <submittedName>
        <fullName evidence="1">Uncharacterized protein</fullName>
    </submittedName>
</protein>
<comment type="caution">
    <text evidence="1">The sequence shown here is derived from an EMBL/GenBank/DDBJ whole genome shotgun (WGS) entry which is preliminary data.</text>
</comment>
<dbReference type="Proteomes" id="UP001148629">
    <property type="component" value="Unassembled WGS sequence"/>
</dbReference>
<keyword evidence="2" id="KW-1185">Reference proteome</keyword>
<accession>A0ACC1RVT7</accession>
<sequence length="425" mass="48629">MDPSGDDPYGQLTSGSSLLVRGFLRRLHFHFVSPPNNGIILSVVEKDSDGRDRLRVIGPDWDKREGQVFRLTTDSMLTLPYQEWECYALFTTMNEWAQFLHDCGRRLSCILLEKVTANPDGDHGDEDVYRRIGTLENISDTYSFKMRYRVAEDSTVREAGSIRGMFEENPTGYTGKPEPKTWFNREEEGGDAESKATDVAGGTAEASANGRRDSASSTDTDYAEGEIWIWLVQYIQRKRWSIVREFKEKQDKGKRMMKEGSSNLERLGIHGQRNGGKGSDDESQVSRYGSLDNNNENEKCDERDEHNEQDEARENHKGYEQSDKDDDEEDRRRENLHLSVVIVQIHDNPSSNLPPIATAVDKRDAWRRLQEAQNLVSQTTAYGTNQPQDPAVALYQFDDVLHKWQELRGVVPWLERLEATEITLV</sequence>
<dbReference type="EMBL" id="JANRMS010001668">
    <property type="protein sequence ID" value="KAJ3526791.1"/>
    <property type="molecule type" value="Genomic_DNA"/>
</dbReference>
<gene>
    <name evidence="1" type="ORF">NM208_g11018</name>
</gene>
<reference evidence="1" key="1">
    <citation type="submission" date="2022-08" db="EMBL/GenBank/DDBJ databases">
        <title>Genome Sequence of Fusarium decemcellulare.</title>
        <authorList>
            <person name="Buettner E."/>
        </authorList>
    </citation>
    <scope>NUCLEOTIDE SEQUENCE</scope>
    <source>
        <strain evidence="1">Babe19</strain>
    </source>
</reference>